<accession>A0A076PRD6</accession>
<proteinExistence type="predicted"/>
<dbReference type="HOGENOM" id="CLU_057068_0_1_4"/>
<evidence type="ECO:0000259" key="2">
    <source>
        <dbReference type="SMART" id="SM00858"/>
    </source>
</evidence>
<dbReference type="KEGG" id="ctes:O987_26620"/>
<dbReference type="CDD" id="cd11614">
    <property type="entry name" value="SAF_CpaB_FlgA_like"/>
    <property type="match status" value="1"/>
</dbReference>
<name>A0A076PRD6_COMTE</name>
<feature type="region of interest" description="Disordered" evidence="1">
    <location>
        <begin position="286"/>
        <end position="308"/>
    </location>
</feature>
<evidence type="ECO:0000313" key="4">
    <source>
        <dbReference type="Proteomes" id="UP000028782"/>
    </source>
</evidence>
<evidence type="ECO:0000256" key="1">
    <source>
        <dbReference type="SAM" id="MobiDB-lite"/>
    </source>
</evidence>
<protein>
    <submittedName>
        <fullName evidence="3">Flp pilus assembly protein CpaB</fullName>
    </submittedName>
</protein>
<dbReference type="InterPro" id="IPR031571">
    <property type="entry name" value="RcpC_dom"/>
</dbReference>
<dbReference type="InterPro" id="IPR013974">
    <property type="entry name" value="SAF"/>
</dbReference>
<organism evidence="3 4">
    <name type="scientific">Comamonas testosteroni TK102</name>
    <dbReference type="NCBI Taxonomy" id="1392005"/>
    <lineage>
        <taxon>Bacteria</taxon>
        <taxon>Pseudomonadati</taxon>
        <taxon>Pseudomonadota</taxon>
        <taxon>Betaproteobacteria</taxon>
        <taxon>Burkholderiales</taxon>
        <taxon>Comamonadaceae</taxon>
        <taxon>Comamonas</taxon>
    </lineage>
</organism>
<evidence type="ECO:0000313" key="3">
    <source>
        <dbReference type="EMBL" id="AIJ49389.1"/>
    </source>
</evidence>
<dbReference type="AlphaFoldDB" id="A0A076PRD6"/>
<dbReference type="RefSeq" id="WP_043375602.1">
    <property type="nucleotide sequence ID" value="NZ_CP006704.1"/>
</dbReference>
<dbReference type="Pfam" id="PF16976">
    <property type="entry name" value="RcpC"/>
    <property type="match status" value="1"/>
</dbReference>
<dbReference type="Pfam" id="PF08666">
    <property type="entry name" value="SAF"/>
    <property type="match status" value="1"/>
</dbReference>
<dbReference type="SMART" id="SM00858">
    <property type="entry name" value="SAF"/>
    <property type="match status" value="1"/>
</dbReference>
<feature type="domain" description="SAF" evidence="2">
    <location>
        <begin position="50"/>
        <end position="110"/>
    </location>
</feature>
<reference evidence="3 4" key="1">
    <citation type="journal article" date="2014" name="Genome Announc.">
        <title>Complete Genome Sequence of Polychlorinated Biphenyl Degrader Comamonas testosteroni TK102 (NBRC 109938).</title>
        <authorList>
            <person name="Fukuda K."/>
            <person name="Hosoyama A."/>
            <person name="Tsuchikane K."/>
            <person name="Ohji S."/>
            <person name="Yamazoe A."/>
            <person name="Fujita N."/>
            <person name="Shintani M."/>
            <person name="Kimbara K."/>
        </authorList>
    </citation>
    <scope>NUCLEOTIDE SEQUENCE [LARGE SCALE GENOMIC DNA]</scope>
    <source>
        <strain evidence="3">TK102</strain>
    </source>
</reference>
<gene>
    <name evidence="3" type="ORF">O987_26620</name>
</gene>
<sequence length="329" mass="33288">MVNVAKIAVGVLLAVALALGVYGWMLARAPQAPDPQAQASAGNSQPNASLSVVVAAQAVPAGQALKAEDLQLMQLPAKPDGAFGEIQAAIGAVPAVDIPKGAPVLQGQMVTGLALKLSEGERAVAVKVDESIGAGNRIRPGDFVDVFFALRRDGNEIDQSQARLLLSRKRVLAYGAASVDALSSADKTEGKPANGPDNARTAVLAVPVAEVNQLLLGGSNGSLLLALRNPTDMTEPDSEKFAPLPGVLTVAMTKGSVAAPLEGADAAQAGVAMSSLAGSAGTSAARTTAARPMPAGVAKPVVPRTRTASADPSLPVEFVRGANSQTVRY</sequence>
<dbReference type="InterPro" id="IPR017592">
    <property type="entry name" value="Pilus_assmbl_Flp-typ_CpaB"/>
</dbReference>
<feature type="compositionally biased region" description="Low complexity" evidence="1">
    <location>
        <begin position="286"/>
        <end position="296"/>
    </location>
</feature>
<dbReference type="Proteomes" id="UP000028782">
    <property type="component" value="Chromosome"/>
</dbReference>
<dbReference type="EMBL" id="CP006704">
    <property type="protein sequence ID" value="AIJ49389.1"/>
    <property type="molecule type" value="Genomic_DNA"/>
</dbReference>
<dbReference type="NCBIfam" id="TIGR03177">
    <property type="entry name" value="pilus_cpaB"/>
    <property type="match status" value="1"/>
</dbReference>